<comment type="catalytic activity">
    <reaction evidence="8 10">
        <text>dITP + H2O = dIMP + diphosphate + H(+)</text>
        <dbReference type="Rhea" id="RHEA:28342"/>
        <dbReference type="ChEBI" id="CHEBI:15377"/>
        <dbReference type="ChEBI" id="CHEBI:15378"/>
        <dbReference type="ChEBI" id="CHEBI:33019"/>
        <dbReference type="ChEBI" id="CHEBI:61194"/>
        <dbReference type="ChEBI" id="CHEBI:61382"/>
        <dbReference type="EC" id="3.6.1.66"/>
    </reaction>
</comment>
<keyword evidence="3 10" id="KW-0479">Metal-binding</keyword>
<dbReference type="GO" id="GO:0009146">
    <property type="term" value="P:purine nucleoside triphosphate catabolic process"/>
    <property type="evidence" value="ECO:0007669"/>
    <property type="project" value="UniProtKB-UniRule"/>
</dbReference>
<feature type="binding site" evidence="10">
    <location>
        <position position="71"/>
    </location>
    <ligand>
        <name>substrate</name>
    </ligand>
</feature>
<keyword evidence="7 10" id="KW-0546">Nucleotide metabolism</keyword>
<feature type="binding site" evidence="10">
    <location>
        <begin position="153"/>
        <end position="156"/>
    </location>
    <ligand>
        <name>substrate</name>
    </ligand>
</feature>
<organism evidence="12 13">
    <name type="scientific">Geobacillus stearothermophilus</name>
    <name type="common">Bacillus stearothermophilus</name>
    <dbReference type="NCBI Taxonomy" id="1422"/>
    <lineage>
        <taxon>Bacteria</taxon>
        <taxon>Bacillati</taxon>
        <taxon>Bacillota</taxon>
        <taxon>Bacilli</taxon>
        <taxon>Bacillales</taxon>
        <taxon>Anoxybacillaceae</taxon>
        <taxon>Geobacillus</taxon>
    </lineage>
</organism>
<dbReference type="NCBIfam" id="TIGR00042">
    <property type="entry name" value="RdgB/HAM1 family non-canonical purine NTP pyrophosphatase"/>
    <property type="match status" value="1"/>
</dbReference>
<dbReference type="GO" id="GO:0009117">
    <property type="term" value="P:nucleotide metabolic process"/>
    <property type="evidence" value="ECO:0007669"/>
    <property type="project" value="UniProtKB-KW"/>
</dbReference>
<dbReference type="FunFam" id="3.90.950.10:FF:000001">
    <property type="entry name" value="dITP/XTP pyrophosphatase"/>
    <property type="match status" value="1"/>
</dbReference>
<dbReference type="PANTHER" id="PTHR11067:SF9">
    <property type="entry name" value="INOSINE TRIPHOSPHATE PYROPHOSPHATASE"/>
    <property type="match status" value="1"/>
</dbReference>
<feature type="binding site" evidence="10">
    <location>
        <position position="70"/>
    </location>
    <ligand>
        <name>Mg(2+)</name>
        <dbReference type="ChEBI" id="CHEBI:18420"/>
    </ligand>
</feature>
<dbReference type="RefSeq" id="WP_061580670.1">
    <property type="nucleotide sequence ID" value="NZ_LQYY01000057.1"/>
</dbReference>
<evidence type="ECO:0000256" key="9">
    <source>
        <dbReference type="ARBA" id="ARBA00052017"/>
    </source>
</evidence>
<dbReference type="GO" id="GO:0017111">
    <property type="term" value="F:ribonucleoside triphosphate phosphatase activity"/>
    <property type="evidence" value="ECO:0007669"/>
    <property type="project" value="InterPro"/>
</dbReference>
<evidence type="ECO:0000256" key="6">
    <source>
        <dbReference type="ARBA" id="ARBA00022842"/>
    </source>
</evidence>
<evidence type="ECO:0000313" key="13">
    <source>
        <dbReference type="Proteomes" id="UP000075517"/>
    </source>
</evidence>
<keyword evidence="6 10" id="KW-0460">Magnesium</keyword>
<dbReference type="GO" id="GO:0005829">
    <property type="term" value="C:cytosol"/>
    <property type="evidence" value="ECO:0007669"/>
    <property type="project" value="TreeGrafter"/>
</dbReference>
<comment type="catalytic activity">
    <reaction evidence="9 10">
        <text>XTP + H2O = XMP + diphosphate + H(+)</text>
        <dbReference type="Rhea" id="RHEA:28610"/>
        <dbReference type="ChEBI" id="CHEBI:15377"/>
        <dbReference type="ChEBI" id="CHEBI:15378"/>
        <dbReference type="ChEBI" id="CHEBI:33019"/>
        <dbReference type="ChEBI" id="CHEBI:57464"/>
        <dbReference type="ChEBI" id="CHEBI:61314"/>
        <dbReference type="EC" id="3.6.1.66"/>
    </reaction>
</comment>
<evidence type="ECO:0000256" key="11">
    <source>
        <dbReference type="RuleBase" id="RU003781"/>
    </source>
</evidence>
<dbReference type="Pfam" id="PF01725">
    <property type="entry name" value="Ham1p_like"/>
    <property type="match status" value="1"/>
</dbReference>
<dbReference type="EMBL" id="LQYY01000057">
    <property type="protein sequence ID" value="KYD34190.1"/>
    <property type="molecule type" value="Genomic_DNA"/>
</dbReference>
<dbReference type="NCBIfam" id="NF011397">
    <property type="entry name" value="PRK14822.1"/>
    <property type="match status" value="1"/>
</dbReference>
<dbReference type="GO" id="GO:0000166">
    <property type="term" value="F:nucleotide binding"/>
    <property type="evidence" value="ECO:0007669"/>
    <property type="project" value="UniProtKB-KW"/>
</dbReference>
<evidence type="ECO:0000313" key="12">
    <source>
        <dbReference type="EMBL" id="KYD34190.1"/>
    </source>
</evidence>
<evidence type="ECO:0000256" key="7">
    <source>
        <dbReference type="ARBA" id="ARBA00023080"/>
    </source>
</evidence>
<reference evidence="12 13" key="1">
    <citation type="submission" date="2016-01" db="EMBL/GenBank/DDBJ databases">
        <title>Draft Genome Sequences of Seven Thermophilic Sporeformers Isolated from Foods.</title>
        <authorList>
            <person name="Berendsen E.M."/>
            <person name="Wells-Bennik M.H."/>
            <person name="Krawcyk A.O."/>
            <person name="De Jong A."/>
            <person name="Holsappel S."/>
            <person name="Eijlander R.T."/>
            <person name="Kuipers O.P."/>
        </authorList>
    </citation>
    <scope>NUCLEOTIDE SEQUENCE [LARGE SCALE GENOMIC DNA]</scope>
    <source>
        <strain evidence="12 13">B4114</strain>
    </source>
</reference>
<gene>
    <name evidence="12" type="ORF">B4114_2294</name>
</gene>
<comment type="caution">
    <text evidence="12">The sequence shown here is derived from an EMBL/GenBank/DDBJ whole genome shotgun (WGS) entry which is preliminary data.</text>
</comment>
<evidence type="ECO:0000256" key="4">
    <source>
        <dbReference type="ARBA" id="ARBA00022741"/>
    </source>
</evidence>
<dbReference type="Proteomes" id="UP000075517">
    <property type="component" value="Unassembled WGS sequence"/>
</dbReference>
<comment type="similarity">
    <text evidence="1 10 11">Belongs to the HAM1 NTPase family.</text>
</comment>
<dbReference type="InterPro" id="IPR002637">
    <property type="entry name" value="RdgB/HAM1"/>
</dbReference>
<evidence type="ECO:0000256" key="1">
    <source>
        <dbReference type="ARBA" id="ARBA00008023"/>
    </source>
</evidence>
<evidence type="ECO:0000256" key="3">
    <source>
        <dbReference type="ARBA" id="ARBA00022723"/>
    </source>
</evidence>
<evidence type="ECO:0000256" key="2">
    <source>
        <dbReference type="ARBA" id="ARBA00011738"/>
    </source>
</evidence>
<dbReference type="EC" id="3.6.1.66" evidence="10"/>
<dbReference type="Gene3D" id="3.90.950.10">
    <property type="match status" value="1"/>
</dbReference>
<feature type="binding site" evidence="10">
    <location>
        <position position="176"/>
    </location>
    <ligand>
        <name>substrate</name>
    </ligand>
</feature>
<dbReference type="GO" id="GO:0036222">
    <property type="term" value="F:XTP diphosphatase activity"/>
    <property type="evidence" value="ECO:0007669"/>
    <property type="project" value="UniProtKB-UniRule"/>
</dbReference>
<evidence type="ECO:0000256" key="10">
    <source>
        <dbReference type="HAMAP-Rule" id="MF_01405"/>
    </source>
</evidence>
<dbReference type="SUPFAM" id="SSF52972">
    <property type="entry name" value="ITPase-like"/>
    <property type="match status" value="1"/>
</dbReference>
<evidence type="ECO:0000256" key="8">
    <source>
        <dbReference type="ARBA" id="ARBA00051875"/>
    </source>
</evidence>
<comment type="subunit">
    <text evidence="2 10">Homodimer.</text>
</comment>
<feature type="binding site" evidence="10">
    <location>
        <begin position="8"/>
        <end position="13"/>
    </location>
    <ligand>
        <name>substrate</name>
    </ligand>
</feature>
<dbReference type="GO" id="GO:0035870">
    <property type="term" value="F:dITP diphosphatase activity"/>
    <property type="evidence" value="ECO:0007669"/>
    <property type="project" value="UniProtKB-UniRule"/>
</dbReference>
<dbReference type="GO" id="GO:0046872">
    <property type="term" value="F:metal ion binding"/>
    <property type="evidence" value="ECO:0007669"/>
    <property type="project" value="UniProtKB-KW"/>
</dbReference>
<dbReference type="InterPro" id="IPR029001">
    <property type="entry name" value="ITPase-like_fam"/>
</dbReference>
<dbReference type="PANTHER" id="PTHR11067">
    <property type="entry name" value="INOSINE TRIPHOSPHATE PYROPHOSPHATASE/HAM1 PROTEIN"/>
    <property type="match status" value="1"/>
</dbReference>
<dbReference type="PATRIC" id="fig|1422.17.peg.2891"/>
<comment type="function">
    <text evidence="10">Pyrophosphatase that catalyzes the hydrolysis of nucleoside triphosphates to their monophosphate derivatives, with a high preference for the non-canonical purine nucleotides XTP (xanthosine triphosphate), dITP (deoxyinosine triphosphate) and ITP. Seems to function as a house-cleaning enzyme that removes non-canonical purine nucleotides from the nucleotide pool, thus preventing their incorporation into DNA/RNA and avoiding chromosomal lesions.</text>
</comment>
<proteinExistence type="inferred from homology"/>
<sequence length="212" mass="22981">MNKIVIATKNAGKVREFAALFAKRGIDVKSLLDFPDVPDVEETGSTFAENARLKAEAISHRFGCPVIADDSGLVVDALGGRPGVYSARYAGEDKNDARNIAKLLHELEGVPMEQRTARFHCALAVAIPGRPTAVVEAACEGYIAEAPRGEGGFGYDPVFYLPEKGKTMAELTPEEKNEISHRAKALAKLDEQWDDIMGSVKSSMKTPHRSSH</sequence>
<dbReference type="HAMAP" id="MF_01405">
    <property type="entry name" value="Non_canon_purine_NTPase"/>
    <property type="match status" value="1"/>
</dbReference>
<dbReference type="AlphaFoldDB" id="A0A150NBW4"/>
<comment type="catalytic activity">
    <reaction evidence="10">
        <text>ITP + H2O = IMP + diphosphate + H(+)</text>
        <dbReference type="Rhea" id="RHEA:29399"/>
        <dbReference type="ChEBI" id="CHEBI:15377"/>
        <dbReference type="ChEBI" id="CHEBI:15378"/>
        <dbReference type="ChEBI" id="CHEBI:33019"/>
        <dbReference type="ChEBI" id="CHEBI:58053"/>
        <dbReference type="ChEBI" id="CHEBI:61402"/>
        <dbReference type="EC" id="3.6.1.66"/>
    </reaction>
</comment>
<dbReference type="InterPro" id="IPR020922">
    <property type="entry name" value="dITP/XTP_pyrophosphatase"/>
</dbReference>
<keyword evidence="5 10" id="KW-0378">Hydrolase</keyword>
<protein>
    <recommendedName>
        <fullName evidence="10">dITP/XTP pyrophosphatase</fullName>
        <ecNumber evidence="10">3.6.1.66</ecNumber>
    </recommendedName>
    <alternativeName>
        <fullName evidence="10">Non-canonical purine NTP pyrophosphatase</fullName>
    </alternativeName>
    <alternativeName>
        <fullName evidence="10">Non-standard purine NTP pyrophosphatase</fullName>
    </alternativeName>
    <alternativeName>
        <fullName evidence="10">Nucleoside-triphosphate diphosphatase</fullName>
    </alternativeName>
    <alternativeName>
        <fullName evidence="10">Nucleoside-triphosphate pyrophosphatase</fullName>
        <shortName evidence="10">NTPase</shortName>
    </alternativeName>
</protein>
<evidence type="ECO:0000256" key="5">
    <source>
        <dbReference type="ARBA" id="ARBA00022801"/>
    </source>
</evidence>
<keyword evidence="4 10" id="KW-0547">Nucleotide-binding</keyword>
<feature type="binding site" evidence="10">
    <location>
        <begin position="181"/>
        <end position="182"/>
    </location>
    <ligand>
        <name>substrate</name>
    </ligand>
</feature>
<name>A0A150NBW4_GEOSE</name>
<feature type="active site" description="Proton acceptor" evidence="10">
    <location>
        <position position="70"/>
    </location>
</feature>
<comment type="cofactor">
    <cofactor evidence="10">
        <name>Mg(2+)</name>
        <dbReference type="ChEBI" id="CHEBI:18420"/>
    </cofactor>
    <text evidence="10">Binds 1 Mg(2+) ion per subunit.</text>
</comment>
<dbReference type="GO" id="GO:0036220">
    <property type="term" value="F:ITP diphosphatase activity"/>
    <property type="evidence" value="ECO:0007669"/>
    <property type="project" value="UniProtKB-UniRule"/>
</dbReference>
<dbReference type="CDD" id="cd00515">
    <property type="entry name" value="HAM1"/>
    <property type="match status" value="1"/>
</dbReference>
<feature type="binding site" evidence="10">
    <location>
        <position position="41"/>
    </location>
    <ligand>
        <name>Mg(2+)</name>
        <dbReference type="ChEBI" id="CHEBI:18420"/>
    </ligand>
</feature>
<accession>A0A150NBW4</accession>